<dbReference type="GO" id="GO:0003735">
    <property type="term" value="F:structural constituent of ribosome"/>
    <property type="evidence" value="ECO:0007669"/>
    <property type="project" value="InterPro"/>
</dbReference>
<accession>A0A4D6WW25</accession>
<comment type="similarity">
    <text evidence="2">Belongs to the universal ribosomal protein uL4 family.</text>
</comment>
<keyword evidence="3" id="KW-0699">rRNA-binding</keyword>
<evidence type="ECO:0000256" key="1">
    <source>
        <dbReference type="ARBA" id="ARBA00004083"/>
    </source>
</evidence>
<gene>
    <name evidence="10" type="primary">rpl4</name>
</gene>
<dbReference type="HAMAP" id="MF_01328_B">
    <property type="entry name" value="Ribosomal_uL4_B"/>
    <property type="match status" value="1"/>
</dbReference>
<dbReference type="EMBL" id="MK814699">
    <property type="protein sequence ID" value="QCI07633.1"/>
    <property type="molecule type" value="Genomic_DNA"/>
</dbReference>
<evidence type="ECO:0000256" key="5">
    <source>
        <dbReference type="ARBA" id="ARBA00022980"/>
    </source>
</evidence>
<reference evidence="10" key="2">
    <citation type="submission" date="2019-04" db="EMBL/GenBank/DDBJ databases">
        <authorList>
            <person name="Pasella M."/>
        </authorList>
    </citation>
    <scope>NUCLEOTIDE SEQUENCE</scope>
    <source>
        <strain evidence="10">PD2930</strain>
    </source>
</reference>
<protein>
    <recommendedName>
        <fullName evidence="7">Large ribosomal subunit protein uL4c</fullName>
    </recommendedName>
    <alternativeName>
        <fullName evidence="8">50S ribosomal protein L4, chloroplastic</fullName>
    </alternativeName>
</protein>
<evidence type="ECO:0000256" key="6">
    <source>
        <dbReference type="ARBA" id="ARBA00023274"/>
    </source>
</evidence>
<dbReference type="GO" id="GO:0005840">
    <property type="term" value="C:ribosome"/>
    <property type="evidence" value="ECO:0007669"/>
    <property type="project" value="UniProtKB-KW"/>
</dbReference>
<keyword evidence="4" id="KW-0694">RNA-binding</keyword>
<dbReference type="InterPro" id="IPR002136">
    <property type="entry name" value="Ribosomal_uL4"/>
</dbReference>
<proteinExistence type="inferred from homology"/>
<organism evidence="10">
    <name type="scientific">Nitophyllum punctatum</name>
    <dbReference type="NCBI Taxonomy" id="158729"/>
    <lineage>
        <taxon>Eukaryota</taxon>
        <taxon>Rhodophyta</taxon>
        <taxon>Florideophyceae</taxon>
        <taxon>Rhodymeniophycidae</taxon>
        <taxon>Ceramiales</taxon>
        <taxon>Delesseriaceae</taxon>
        <taxon>Nitophylloideae</taxon>
        <taxon>Nitophyllum</taxon>
    </lineage>
</organism>
<keyword evidence="5 10" id="KW-0689">Ribosomal protein</keyword>
<dbReference type="GO" id="GO:1990904">
    <property type="term" value="C:ribonucleoprotein complex"/>
    <property type="evidence" value="ECO:0007669"/>
    <property type="project" value="UniProtKB-KW"/>
</dbReference>
<feature type="compositionally biased region" description="Basic residues" evidence="9">
    <location>
        <begin position="66"/>
        <end position="77"/>
    </location>
</feature>
<name>A0A4D6WW25_9FLOR</name>
<dbReference type="GO" id="GO:0006412">
    <property type="term" value="P:translation"/>
    <property type="evidence" value="ECO:0007669"/>
    <property type="project" value="InterPro"/>
</dbReference>
<dbReference type="InterPro" id="IPR013005">
    <property type="entry name" value="Ribosomal_uL4-like"/>
</dbReference>
<sequence length="217" mass="24829">MIKQELRYNVQSQNKSLTNISTHNIVLSIHHSNKSMYNIHKVLINQLHQKRQLNAHTKTRSEVRGGGKKPWKQKGTGKARAGSIRSPLWKGGGVIFGPRHKIVNNKINKKEKKLAINTLIYNKFSQTTAIDRLINNEKKPNTKLLLDQLTTFNLNIAESKLLIIIDKQDRKLYLSARNLKNVEIILAKNINILALLKSDKILVTRNALSIIEQTYNE</sequence>
<dbReference type="PANTHER" id="PTHR10746">
    <property type="entry name" value="50S RIBOSOMAL PROTEIN L4"/>
    <property type="match status" value="1"/>
</dbReference>
<feature type="region of interest" description="Disordered" evidence="9">
    <location>
        <begin position="50"/>
        <end position="85"/>
    </location>
</feature>
<keyword evidence="10" id="KW-0934">Plastid</keyword>
<dbReference type="SUPFAM" id="SSF52166">
    <property type="entry name" value="Ribosomal protein L4"/>
    <property type="match status" value="1"/>
</dbReference>
<evidence type="ECO:0000256" key="9">
    <source>
        <dbReference type="SAM" id="MobiDB-lite"/>
    </source>
</evidence>
<dbReference type="InterPro" id="IPR023574">
    <property type="entry name" value="Ribosomal_uL4_dom_sf"/>
</dbReference>
<evidence type="ECO:0000256" key="4">
    <source>
        <dbReference type="ARBA" id="ARBA00022884"/>
    </source>
</evidence>
<comment type="function">
    <text evidence="1">Probably binds the 23S rRNA.</text>
</comment>
<dbReference type="Pfam" id="PF00573">
    <property type="entry name" value="Ribosomal_L4"/>
    <property type="match status" value="1"/>
</dbReference>
<evidence type="ECO:0000256" key="7">
    <source>
        <dbReference type="ARBA" id="ARBA00035208"/>
    </source>
</evidence>
<evidence type="ECO:0000256" key="2">
    <source>
        <dbReference type="ARBA" id="ARBA00010528"/>
    </source>
</evidence>
<evidence type="ECO:0000256" key="3">
    <source>
        <dbReference type="ARBA" id="ARBA00022730"/>
    </source>
</evidence>
<geneLocation type="plastid" evidence="10"/>
<dbReference type="NCBIfam" id="TIGR03953">
    <property type="entry name" value="rplD_bact"/>
    <property type="match status" value="1"/>
</dbReference>
<dbReference type="PANTHER" id="PTHR10746:SF17">
    <property type="entry name" value="LARGE RIBOSOMAL SUBUNIT PROTEIN UL4C"/>
    <property type="match status" value="1"/>
</dbReference>
<reference evidence="10" key="1">
    <citation type="journal article" date="2019" name="Mol. Phylogenet. Evol.">
        <title>Morphological evolution and classification of the red algal order Ceramiales inferred using plastid phylogenomics.</title>
        <authorList>
            <person name="Diaz-Tapia P."/>
            <person name="Pasella M.M."/>
            <person name="Verbruggen H."/>
            <person name="Maggs C.A."/>
        </authorList>
    </citation>
    <scope>NUCLEOTIDE SEQUENCE</scope>
    <source>
        <strain evidence="10">PD2930</strain>
    </source>
</reference>
<dbReference type="Gene3D" id="3.40.1370.10">
    <property type="match status" value="1"/>
</dbReference>
<evidence type="ECO:0000313" key="10">
    <source>
        <dbReference type="EMBL" id="QCI07633.1"/>
    </source>
</evidence>
<keyword evidence="6" id="KW-0687">Ribonucleoprotein</keyword>
<evidence type="ECO:0000256" key="8">
    <source>
        <dbReference type="ARBA" id="ARBA00035387"/>
    </source>
</evidence>
<dbReference type="GO" id="GO:0019843">
    <property type="term" value="F:rRNA binding"/>
    <property type="evidence" value="ECO:0007669"/>
    <property type="project" value="UniProtKB-KW"/>
</dbReference>
<dbReference type="AlphaFoldDB" id="A0A4D6WW25"/>